<name>A0A1F6WHL3_9BACT</name>
<reference evidence="1 2" key="1">
    <citation type="journal article" date="2016" name="Nat. Commun.">
        <title>Thousands of microbial genomes shed light on interconnected biogeochemical processes in an aquifer system.</title>
        <authorList>
            <person name="Anantharaman K."/>
            <person name="Brown C.T."/>
            <person name="Hug L.A."/>
            <person name="Sharon I."/>
            <person name="Castelle C.J."/>
            <person name="Probst A.J."/>
            <person name="Thomas B.C."/>
            <person name="Singh A."/>
            <person name="Wilkins M.J."/>
            <person name="Karaoz U."/>
            <person name="Brodie E.L."/>
            <person name="Williams K.H."/>
            <person name="Hubbard S.S."/>
            <person name="Banfield J.F."/>
        </authorList>
    </citation>
    <scope>NUCLEOTIDE SEQUENCE [LARGE SCALE GENOMIC DNA]</scope>
</reference>
<accession>A0A1F6WHL3</accession>
<proteinExistence type="predicted"/>
<dbReference type="EMBL" id="MFUH01000030">
    <property type="protein sequence ID" value="OGI81391.1"/>
    <property type="molecule type" value="Genomic_DNA"/>
</dbReference>
<sequence>MPNKITTQKKILEKLFPGESLEEGVVIFGGLEKKNEDDKLIYIAIINNEGEFHYYRVKIRGQVSKE</sequence>
<evidence type="ECO:0000313" key="1">
    <source>
        <dbReference type="EMBL" id="OGI81391.1"/>
    </source>
</evidence>
<organism evidence="1 2">
    <name type="scientific">Candidatus Nomurabacteria bacterium RIFCSPHIGHO2_02_FULL_42_24</name>
    <dbReference type="NCBI Taxonomy" id="1801757"/>
    <lineage>
        <taxon>Bacteria</taxon>
        <taxon>Candidatus Nomuraibacteriota</taxon>
    </lineage>
</organism>
<gene>
    <name evidence="1" type="ORF">A3B93_01660</name>
</gene>
<dbReference type="Proteomes" id="UP000179880">
    <property type="component" value="Unassembled WGS sequence"/>
</dbReference>
<protein>
    <submittedName>
        <fullName evidence="1">Uncharacterized protein</fullName>
    </submittedName>
</protein>
<evidence type="ECO:0000313" key="2">
    <source>
        <dbReference type="Proteomes" id="UP000179880"/>
    </source>
</evidence>
<dbReference type="AlphaFoldDB" id="A0A1F6WHL3"/>
<comment type="caution">
    <text evidence="1">The sequence shown here is derived from an EMBL/GenBank/DDBJ whole genome shotgun (WGS) entry which is preliminary data.</text>
</comment>